<evidence type="ECO:0000256" key="8">
    <source>
        <dbReference type="ARBA" id="ARBA00023277"/>
    </source>
</evidence>
<dbReference type="PANTHER" id="PTHR32518">
    <property type="match status" value="1"/>
</dbReference>
<evidence type="ECO:0000256" key="4">
    <source>
        <dbReference type="ARBA" id="ARBA00012560"/>
    </source>
</evidence>
<dbReference type="EMBL" id="JAPFFF010000010">
    <property type="protein sequence ID" value="KAK8881109.1"/>
    <property type="molecule type" value="Genomic_DNA"/>
</dbReference>
<dbReference type="InterPro" id="IPR003385">
    <property type="entry name" value="Glyco_hydro_77"/>
</dbReference>
<comment type="similarity">
    <text evidence="3">Belongs to the disproportionating enzyme family.</text>
</comment>
<evidence type="ECO:0000313" key="11">
    <source>
        <dbReference type="EMBL" id="KAK8881109.1"/>
    </source>
</evidence>
<keyword evidence="7" id="KW-0808">Transferase</keyword>
<evidence type="ECO:0000256" key="10">
    <source>
        <dbReference type="ARBA" id="ARBA00031501"/>
    </source>
</evidence>
<evidence type="ECO:0000313" key="12">
    <source>
        <dbReference type="Proteomes" id="UP001470230"/>
    </source>
</evidence>
<dbReference type="SUPFAM" id="SSF51445">
    <property type="entry name" value="(Trans)glycosidases"/>
    <property type="match status" value="1"/>
</dbReference>
<keyword evidence="12" id="KW-1185">Reference proteome</keyword>
<evidence type="ECO:0000256" key="5">
    <source>
        <dbReference type="ARBA" id="ARBA00022490"/>
    </source>
</evidence>
<evidence type="ECO:0000256" key="9">
    <source>
        <dbReference type="ARBA" id="ARBA00031423"/>
    </source>
</evidence>
<keyword evidence="5" id="KW-0963">Cytoplasm</keyword>
<evidence type="ECO:0000256" key="3">
    <source>
        <dbReference type="ARBA" id="ARBA00005684"/>
    </source>
</evidence>
<evidence type="ECO:0000256" key="6">
    <source>
        <dbReference type="ARBA" id="ARBA00022676"/>
    </source>
</evidence>
<sequence length="176" mass="20778">MLICAEDLGQLTEGIIHAIEEEALLSLRVQRMSKDLKKDFDEYQNFNYLFVCCPSTHDCSSLRGWWEENSEVTGKFWHNQMWGHDAPFKTCKPSISETILKQHLYSNSMWPVFLLQDVTGITQHLRRQTPQEEQINIPADPNHRWCYRYPYTLEELLKDEGFTNNVYDLCKSSIRI</sequence>
<reference evidence="11 12" key="1">
    <citation type="submission" date="2024-04" db="EMBL/GenBank/DDBJ databases">
        <title>Tritrichomonas musculus Genome.</title>
        <authorList>
            <person name="Alves-Ferreira E."/>
            <person name="Grigg M."/>
            <person name="Lorenzi H."/>
            <person name="Galac M."/>
        </authorList>
    </citation>
    <scope>NUCLEOTIDE SEQUENCE [LARGE SCALE GENOMIC DNA]</scope>
    <source>
        <strain evidence="11 12">EAF2021</strain>
    </source>
</reference>
<dbReference type="EC" id="2.4.1.25" evidence="4"/>
<comment type="catalytic activity">
    <reaction evidence="1">
        <text>Transfers a segment of a (1-&gt;4)-alpha-D-glucan to a new position in an acceptor, which may be glucose or a (1-&gt;4)-alpha-D-glucan.</text>
        <dbReference type="EC" id="2.4.1.25"/>
    </reaction>
</comment>
<evidence type="ECO:0000256" key="1">
    <source>
        <dbReference type="ARBA" id="ARBA00000439"/>
    </source>
</evidence>
<dbReference type="Proteomes" id="UP001470230">
    <property type="component" value="Unassembled WGS sequence"/>
</dbReference>
<protein>
    <recommendedName>
        <fullName evidence="4">4-alpha-glucanotransferase</fullName>
        <ecNumber evidence="4">2.4.1.25</ecNumber>
    </recommendedName>
    <alternativeName>
        <fullName evidence="9">Amylomaltase</fullName>
    </alternativeName>
    <alternativeName>
        <fullName evidence="10">Disproportionating enzyme</fullName>
    </alternativeName>
</protein>
<dbReference type="InterPro" id="IPR017853">
    <property type="entry name" value="GH"/>
</dbReference>
<comment type="subcellular location">
    <subcellularLocation>
        <location evidence="2">Cytoplasm</location>
    </subcellularLocation>
</comment>
<dbReference type="Pfam" id="PF02446">
    <property type="entry name" value="Glyco_hydro_77"/>
    <property type="match status" value="1"/>
</dbReference>
<gene>
    <name evidence="11" type="ORF">M9Y10_003838</name>
</gene>
<dbReference type="Gene3D" id="3.20.20.80">
    <property type="entry name" value="Glycosidases"/>
    <property type="match status" value="1"/>
</dbReference>
<comment type="caution">
    <text evidence="11">The sequence shown here is derived from an EMBL/GenBank/DDBJ whole genome shotgun (WGS) entry which is preliminary data.</text>
</comment>
<evidence type="ECO:0000256" key="7">
    <source>
        <dbReference type="ARBA" id="ARBA00022679"/>
    </source>
</evidence>
<accession>A0ABR2JQZ0</accession>
<name>A0ABR2JQZ0_9EUKA</name>
<keyword evidence="8" id="KW-0119">Carbohydrate metabolism</keyword>
<proteinExistence type="inferred from homology"/>
<keyword evidence="6" id="KW-0328">Glycosyltransferase</keyword>
<organism evidence="11 12">
    <name type="scientific">Tritrichomonas musculus</name>
    <dbReference type="NCBI Taxonomy" id="1915356"/>
    <lineage>
        <taxon>Eukaryota</taxon>
        <taxon>Metamonada</taxon>
        <taxon>Parabasalia</taxon>
        <taxon>Tritrichomonadida</taxon>
        <taxon>Tritrichomonadidae</taxon>
        <taxon>Tritrichomonas</taxon>
    </lineage>
</organism>
<dbReference type="PANTHER" id="PTHR32518:SF3">
    <property type="entry name" value="4-ALPHA-GLUCANOTRANSFERASE"/>
    <property type="match status" value="1"/>
</dbReference>
<evidence type="ECO:0000256" key="2">
    <source>
        <dbReference type="ARBA" id="ARBA00004496"/>
    </source>
</evidence>